<feature type="domain" description="Serpin" evidence="2">
    <location>
        <begin position="18"/>
        <end position="373"/>
    </location>
</feature>
<dbReference type="AlphaFoldDB" id="A0A5N0V400"/>
<comment type="similarity">
    <text evidence="1">Belongs to the serpin family.</text>
</comment>
<organism evidence="3 4">
    <name type="scientific">Amycolatopsis acidicola</name>
    <dbReference type="NCBI Taxonomy" id="2596893"/>
    <lineage>
        <taxon>Bacteria</taxon>
        <taxon>Bacillati</taxon>
        <taxon>Actinomycetota</taxon>
        <taxon>Actinomycetes</taxon>
        <taxon>Pseudonocardiales</taxon>
        <taxon>Pseudonocardiaceae</taxon>
        <taxon>Amycolatopsis</taxon>
    </lineage>
</organism>
<sequence length="373" mass="40047">MTKPKPRGPERDHLRFCFALHRAVSGKGDSCFSPYSVASALGLTSQAAAGETARELVGLLAGTDADVTKQAELLRAAATLEQPAHREPPVLEVSNTLWAAEDLPLNEDFLGQLAAWPNGGVKPAPFGTDPDGARRAINADVAETTRDLIPELLQPGSVGADTVASLVNALYLKVAWLHPFSEHSTKPADFHSPSGTRRVPMMHLSERLSYAAHDGWQLVELPGVGEANALVLLPDKDLADAESTLDEDGLAKLLSVKAQRQVRLSMPKVDLEMRAELKPALAGLGVRSMFRPDADFTPLTPDERLCVDDVVHQSVLRVGEQGFEGAAATAVTMRLAAMIGGDPVDLVLDRPFLLLVRHAPTGVVYFFARVVEP</sequence>
<name>A0A5N0V400_9PSEU</name>
<comment type="caution">
    <text evidence="3">The sequence shown here is derived from an EMBL/GenBank/DDBJ whole genome shotgun (WGS) entry which is preliminary data.</text>
</comment>
<reference evidence="3" key="1">
    <citation type="submission" date="2019-09" db="EMBL/GenBank/DDBJ databases">
        <authorList>
            <person name="Teo W.F.A."/>
            <person name="Duangmal K."/>
        </authorList>
    </citation>
    <scope>NUCLEOTIDE SEQUENCE [LARGE SCALE GENOMIC DNA]</scope>
    <source>
        <strain evidence="3">K81G1</strain>
    </source>
</reference>
<dbReference type="Proteomes" id="UP000319769">
    <property type="component" value="Unassembled WGS sequence"/>
</dbReference>
<dbReference type="InterPro" id="IPR042185">
    <property type="entry name" value="Serpin_sf_2"/>
</dbReference>
<protein>
    <submittedName>
        <fullName evidence="3">Serpin family protein</fullName>
    </submittedName>
</protein>
<dbReference type="EMBL" id="VMNW02000027">
    <property type="protein sequence ID" value="KAA9159815.1"/>
    <property type="molecule type" value="Genomic_DNA"/>
</dbReference>
<dbReference type="InterPro" id="IPR042178">
    <property type="entry name" value="Serpin_sf_1"/>
</dbReference>
<proteinExistence type="inferred from homology"/>
<dbReference type="Gene3D" id="3.30.497.10">
    <property type="entry name" value="Antithrombin, subunit I, domain 2"/>
    <property type="match status" value="1"/>
</dbReference>
<evidence type="ECO:0000259" key="2">
    <source>
        <dbReference type="SMART" id="SM00093"/>
    </source>
</evidence>
<dbReference type="InterPro" id="IPR023795">
    <property type="entry name" value="Serpin_CS"/>
</dbReference>
<dbReference type="CDD" id="cd19590">
    <property type="entry name" value="serpin_thermopin-like"/>
    <property type="match status" value="1"/>
</dbReference>
<gene>
    <name evidence="3" type="ORF">FPZ12_019510</name>
</gene>
<accession>A0A5N0V400</accession>
<evidence type="ECO:0000313" key="3">
    <source>
        <dbReference type="EMBL" id="KAA9159815.1"/>
    </source>
</evidence>
<dbReference type="OrthoDB" id="9764871at2"/>
<evidence type="ECO:0000256" key="1">
    <source>
        <dbReference type="RuleBase" id="RU000411"/>
    </source>
</evidence>
<dbReference type="InterPro" id="IPR036186">
    <property type="entry name" value="Serpin_sf"/>
</dbReference>
<dbReference type="InterPro" id="IPR000215">
    <property type="entry name" value="Serpin_fam"/>
</dbReference>
<keyword evidence="4" id="KW-1185">Reference proteome</keyword>
<dbReference type="SUPFAM" id="SSF56574">
    <property type="entry name" value="Serpins"/>
    <property type="match status" value="1"/>
</dbReference>
<evidence type="ECO:0000313" key="4">
    <source>
        <dbReference type="Proteomes" id="UP000319769"/>
    </source>
</evidence>
<dbReference type="PANTHER" id="PTHR11461">
    <property type="entry name" value="SERINE PROTEASE INHIBITOR, SERPIN"/>
    <property type="match status" value="1"/>
</dbReference>
<dbReference type="GO" id="GO:0004867">
    <property type="term" value="F:serine-type endopeptidase inhibitor activity"/>
    <property type="evidence" value="ECO:0007669"/>
    <property type="project" value="InterPro"/>
</dbReference>
<dbReference type="SMART" id="SM00093">
    <property type="entry name" value="SERPIN"/>
    <property type="match status" value="1"/>
</dbReference>
<dbReference type="GO" id="GO:0005615">
    <property type="term" value="C:extracellular space"/>
    <property type="evidence" value="ECO:0007669"/>
    <property type="project" value="InterPro"/>
</dbReference>
<dbReference type="PANTHER" id="PTHR11461:SF211">
    <property type="entry name" value="GH10112P-RELATED"/>
    <property type="match status" value="1"/>
</dbReference>
<dbReference type="PROSITE" id="PS00284">
    <property type="entry name" value="SERPIN"/>
    <property type="match status" value="1"/>
</dbReference>
<dbReference type="Gene3D" id="2.30.39.10">
    <property type="entry name" value="Alpha-1-antitrypsin, domain 1"/>
    <property type="match status" value="1"/>
</dbReference>
<dbReference type="Pfam" id="PF00079">
    <property type="entry name" value="Serpin"/>
    <property type="match status" value="1"/>
</dbReference>
<dbReference type="InterPro" id="IPR023796">
    <property type="entry name" value="Serpin_dom"/>
</dbReference>
<dbReference type="RefSeq" id="WP_144746727.1">
    <property type="nucleotide sequence ID" value="NZ_VMNW02000027.1"/>
</dbReference>